<evidence type="ECO:0000313" key="1">
    <source>
        <dbReference type="EMBL" id="CAH2049030.1"/>
    </source>
</evidence>
<name>A0ABN8I9L3_9NEOP</name>
<proteinExistence type="predicted"/>
<organism evidence="1 2">
    <name type="scientific">Iphiclides podalirius</name>
    <name type="common">scarce swallowtail</name>
    <dbReference type="NCBI Taxonomy" id="110791"/>
    <lineage>
        <taxon>Eukaryota</taxon>
        <taxon>Metazoa</taxon>
        <taxon>Ecdysozoa</taxon>
        <taxon>Arthropoda</taxon>
        <taxon>Hexapoda</taxon>
        <taxon>Insecta</taxon>
        <taxon>Pterygota</taxon>
        <taxon>Neoptera</taxon>
        <taxon>Endopterygota</taxon>
        <taxon>Lepidoptera</taxon>
        <taxon>Glossata</taxon>
        <taxon>Ditrysia</taxon>
        <taxon>Papilionoidea</taxon>
        <taxon>Papilionidae</taxon>
        <taxon>Papilioninae</taxon>
        <taxon>Iphiclides</taxon>
    </lineage>
</organism>
<protein>
    <submittedName>
        <fullName evidence="1">Uncharacterized protein</fullName>
    </submittedName>
</protein>
<evidence type="ECO:0000313" key="2">
    <source>
        <dbReference type="Proteomes" id="UP000837857"/>
    </source>
</evidence>
<dbReference type="EMBL" id="OW152831">
    <property type="protein sequence ID" value="CAH2049030.1"/>
    <property type="molecule type" value="Genomic_DNA"/>
</dbReference>
<reference evidence="1" key="1">
    <citation type="submission" date="2022-03" db="EMBL/GenBank/DDBJ databases">
        <authorList>
            <person name="Martin H S."/>
        </authorList>
    </citation>
    <scope>NUCLEOTIDE SEQUENCE</scope>
</reference>
<keyword evidence="2" id="KW-1185">Reference proteome</keyword>
<sequence length="85" mass="9602">MQQTPLTTEVLRKKRSHKENLSVSLNRCSRCHCVPRCGFVSVPVSPQLRANGEWAGRLDALPFEGVLTWPFVKPRRVGERDDAVS</sequence>
<dbReference type="Proteomes" id="UP000837857">
    <property type="component" value="Chromosome 19"/>
</dbReference>
<accession>A0ABN8I9L3</accession>
<gene>
    <name evidence="1" type="ORF">IPOD504_LOCUS6550</name>
</gene>
<feature type="non-terminal residue" evidence="1">
    <location>
        <position position="85"/>
    </location>
</feature>